<evidence type="ECO:0000313" key="2">
    <source>
        <dbReference type="Proteomes" id="UP000683925"/>
    </source>
</evidence>
<reference evidence="1" key="1">
    <citation type="submission" date="2021-01" db="EMBL/GenBank/DDBJ databases">
        <authorList>
            <consortium name="Genoscope - CEA"/>
            <person name="William W."/>
        </authorList>
    </citation>
    <scope>NUCLEOTIDE SEQUENCE</scope>
</reference>
<evidence type="ECO:0000313" key="1">
    <source>
        <dbReference type="EMBL" id="CAD8157001.1"/>
    </source>
</evidence>
<dbReference type="EMBL" id="CAJJDP010000033">
    <property type="protein sequence ID" value="CAD8157001.1"/>
    <property type="molecule type" value="Genomic_DNA"/>
</dbReference>
<dbReference type="Proteomes" id="UP000683925">
    <property type="component" value="Unassembled WGS sequence"/>
</dbReference>
<proteinExistence type="predicted"/>
<keyword evidence="2" id="KW-1185">Reference proteome</keyword>
<comment type="caution">
    <text evidence="1">The sequence shown here is derived from an EMBL/GenBank/DDBJ whole genome shotgun (WGS) entry which is preliminary data.</text>
</comment>
<organism evidence="1 2">
    <name type="scientific">Paramecium octaurelia</name>
    <dbReference type="NCBI Taxonomy" id="43137"/>
    <lineage>
        <taxon>Eukaryota</taxon>
        <taxon>Sar</taxon>
        <taxon>Alveolata</taxon>
        <taxon>Ciliophora</taxon>
        <taxon>Intramacronucleata</taxon>
        <taxon>Oligohymenophorea</taxon>
        <taxon>Peniculida</taxon>
        <taxon>Parameciidae</taxon>
        <taxon>Paramecium</taxon>
    </lineage>
</organism>
<protein>
    <submittedName>
        <fullName evidence="1">Uncharacterized protein</fullName>
    </submittedName>
</protein>
<dbReference type="OrthoDB" id="301122at2759"/>
<gene>
    <name evidence="1" type="ORF">POCTA_138.1.T0330084</name>
</gene>
<dbReference type="AlphaFoldDB" id="A0A8S1TT54"/>
<name>A0A8S1TT54_PAROT</name>
<dbReference type="OMA" id="IMSQRNC"/>
<accession>A0A8S1TT54</accession>
<sequence>MYYKQNKECRLCQGSLSQFQIDNLKKKYYNGFHFYFAKPISEILGNLQIDHVILFKDLLYFNDDNEYLTKLEINNAQTLIQGTIAYNQSIVSQIPIPNLLIVTAHQILQKRNNKLQKLQKQPVNIVAATNKYRILFNTTQNIDLSSEIEEYENKIISWETSEHNIYSNCNVSSKKMKSVTTKQMNHLNTSNSIHQLYYQQNDKDILKVIKDINKFANQQLMKLSPKKPVINNKINENQSNNKNVTIPKLVIPQIPENKMNFQQLLNQYDQIMSQRNCQTERQWKGKKKEKSKGQLEIYQSKNKYQQSIYSVPSSSNFQGKGISTCSASILLKSLSKKSMDKSPIASRRLEIKQNLTKLIKQQERDLGFYTQR</sequence>